<evidence type="ECO:0000259" key="12">
    <source>
        <dbReference type="Pfam" id="PF11975"/>
    </source>
</evidence>
<evidence type="ECO:0000313" key="14">
    <source>
        <dbReference type="Proteomes" id="UP000547209"/>
    </source>
</evidence>
<dbReference type="Gene3D" id="3.40.50.720">
    <property type="entry name" value="NAD(P)-binding Rossmann-like Domain"/>
    <property type="match status" value="1"/>
</dbReference>
<dbReference type="GO" id="GO:0005975">
    <property type="term" value="P:carbohydrate metabolic process"/>
    <property type="evidence" value="ECO:0007669"/>
    <property type="project" value="InterPro"/>
</dbReference>
<evidence type="ECO:0000256" key="5">
    <source>
        <dbReference type="ARBA" id="ARBA00023211"/>
    </source>
</evidence>
<organism evidence="13 14">
    <name type="scientific">Cohnella nanjingensis</name>
    <dbReference type="NCBI Taxonomy" id="1387779"/>
    <lineage>
        <taxon>Bacteria</taxon>
        <taxon>Bacillati</taxon>
        <taxon>Bacillota</taxon>
        <taxon>Bacilli</taxon>
        <taxon>Bacillales</taxon>
        <taxon>Paenibacillaceae</taxon>
        <taxon>Cohnella</taxon>
    </lineage>
</organism>
<sequence>MKLTLIGGGGVRAVLFTQSLTLKAAESGITKLVLLDVDPAQLETIGQLCRVVVARSGVPLDIELSTDPRSALTGADYIVTTIRAGKEASRAEDERIAMQYGLLGQETTGPAGFSMALRTIPVLLDYCRLAREVAPNAWIFNFSNPSGLVTQALRSEGYDRVIGICDTPSHTKLRMAEALGVDPEELYVEFFGLNHLSWIRKAVYRGEDRLEALKNDPDFTSRVGEFAMFDADLLRSLPYLPNEYLYYYYHRERAIANIRNAGQTRGQMIAQNNRAMLEALKEIDIPKQPELALQTYLYYTQKREASYMAIETNAQAKPEVPAEALKLPESLGYAGVMLDFVDALRTGSERTVVLSVPNAGSILGFADDDVVEVSCSIGENGAVPVPIGEVPEAEYLLMRSVKRFERLTAAAVRERSVELAVEALTAHPLVGSYSLAKQLVADYLQAYRPLLGEWK</sequence>
<feature type="binding site" evidence="8">
    <location>
        <position position="90"/>
    </location>
    <ligand>
        <name>substrate</name>
    </ligand>
</feature>
<protein>
    <submittedName>
        <fullName evidence="13">Glycoside hydrolase</fullName>
    </submittedName>
</protein>
<evidence type="ECO:0000256" key="9">
    <source>
        <dbReference type="PIRSR" id="PIRSR601088-3"/>
    </source>
</evidence>
<feature type="active site" description="Proton acceptor" evidence="7">
    <location>
        <position position="244"/>
    </location>
</feature>
<dbReference type="PANTHER" id="PTHR32092:SF5">
    <property type="entry name" value="6-PHOSPHO-BETA-GLUCOSIDASE"/>
    <property type="match status" value="1"/>
</dbReference>
<proteinExistence type="inferred from homology"/>
<feature type="domain" description="Glycosyl hydrolase family 4 C-terminal" evidence="12">
    <location>
        <begin position="190"/>
        <end position="430"/>
    </location>
</feature>
<keyword evidence="3 11" id="KW-0378">Hydrolase</keyword>
<evidence type="ECO:0000256" key="7">
    <source>
        <dbReference type="PIRSR" id="PIRSR601088-1"/>
    </source>
</evidence>
<comment type="similarity">
    <text evidence="1 11">Belongs to the glycosyl hydrolase 4 family.</text>
</comment>
<dbReference type="SUPFAM" id="SSF56327">
    <property type="entry name" value="LDH C-terminal domain-like"/>
    <property type="match status" value="1"/>
</dbReference>
<accession>A0A7X0VHA5</accession>
<evidence type="ECO:0000256" key="10">
    <source>
        <dbReference type="PIRSR" id="PIRSR601088-4"/>
    </source>
</evidence>
<keyword evidence="9" id="KW-0170">Cobalt</keyword>
<dbReference type="GO" id="GO:0004553">
    <property type="term" value="F:hydrolase activity, hydrolyzing O-glycosyl compounds"/>
    <property type="evidence" value="ECO:0007669"/>
    <property type="project" value="InterPro"/>
</dbReference>
<evidence type="ECO:0000256" key="2">
    <source>
        <dbReference type="ARBA" id="ARBA00022723"/>
    </source>
</evidence>
<comment type="cofactor">
    <cofactor evidence="11">
        <name>NAD(+)</name>
        <dbReference type="ChEBI" id="CHEBI:57540"/>
    </cofactor>
    <text evidence="11">Binds 1 NAD(+) per subunit.</text>
</comment>
<dbReference type="Gene3D" id="3.90.110.10">
    <property type="entry name" value="Lactate dehydrogenase/glycoside hydrolase, family 4, C-terminal"/>
    <property type="match status" value="1"/>
</dbReference>
<feature type="binding site" evidence="9">
    <location>
        <position position="165"/>
    </location>
    <ligand>
        <name>Mn(2+)</name>
        <dbReference type="ChEBI" id="CHEBI:29035"/>
    </ligand>
</feature>
<evidence type="ECO:0000256" key="8">
    <source>
        <dbReference type="PIRSR" id="PIRSR601088-2"/>
    </source>
</evidence>
<dbReference type="InterPro" id="IPR036291">
    <property type="entry name" value="NAD(P)-bd_dom_sf"/>
</dbReference>
<evidence type="ECO:0000256" key="1">
    <source>
        <dbReference type="ARBA" id="ARBA00010141"/>
    </source>
</evidence>
<dbReference type="PANTHER" id="PTHR32092">
    <property type="entry name" value="6-PHOSPHO-BETA-GLUCOSIDASE-RELATED"/>
    <property type="match status" value="1"/>
</dbReference>
<dbReference type="PRINTS" id="PR00732">
    <property type="entry name" value="GLHYDRLASE4"/>
</dbReference>
<keyword evidence="14" id="KW-1185">Reference proteome</keyword>
<keyword evidence="6 11" id="KW-0326">Glycosidase</keyword>
<dbReference type="InterPro" id="IPR022616">
    <property type="entry name" value="Glyco_hydro_4_C"/>
</dbReference>
<keyword evidence="2 9" id="KW-0479">Metal-binding</keyword>
<feature type="site" description="Increases basicity of active site Tyr" evidence="10">
    <location>
        <position position="106"/>
    </location>
</feature>
<dbReference type="SUPFAM" id="SSF51735">
    <property type="entry name" value="NAD(P)-binding Rossmann-fold domains"/>
    <property type="match status" value="1"/>
</dbReference>
<reference evidence="13 14" key="1">
    <citation type="submission" date="2020-08" db="EMBL/GenBank/DDBJ databases">
        <title>Cohnella phylogeny.</title>
        <authorList>
            <person name="Dunlap C."/>
        </authorList>
    </citation>
    <scope>NUCLEOTIDE SEQUENCE [LARGE SCALE GENOMIC DNA]</scope>
    <source>
        <strain evidence="13 14">DSM 28246</strain>
    </source>
</reference>
<dbReference type="InterPro" id="IPR001088">
    <property type="entry name" value="Glyco_hydro_4"/>
</dbReference>
<dbReference type="Proteomes" id="UP000547209">
    <property type="component" value="Unassembled WGS sequence"/>
</dbReference>
<dbReference type="RefSeq" id="WP_185143924.1">
    <property type="nucleotide sequence ID" value="NZ_JACJVP010000027.1"/>
</dbReference>
<comment type="caution">
    <text evidence="13">The sequence shown here is derived from an EMBL/GenBank/DDBJ whole genome shotgun (WGS) entry which is preliminary data.</text>
</comment>
<dbReference type="InterPro" id="IPR015955">
    <property type="entry name" value="Lactate_DH/Glyco_Ohase_4_C"/>
</dbReference>
<keyword evidence="9" id="KW-0408">Iron</keyword>
<feature type="binding site" evidence="9">
    <location>
        <position position="195"/>
    </location>
    <ligand>
        <name>Mn(2+)</name>
        <dbReference type="ChEBI" id="CHEBI:29035"/>
    </ligand>
</feature>
<dbReference type="EMBL" id="JACJVP010000027">
    <property type="protein sequence ID" value="MBB6672444.1"/>
    <property type="molecule type" value="Genomic_DNA"/>
</dbReference>
<feature type="binding site" evidence="8">
    <location>
        <position position="144"/>
    </location>
    <ligand>
        <name>substrate</name>
    </ligand>
</feature>
<keyword evidence="4 11" id="KW-0520">NAD</keyword>
<keyword evidence="9" id="KW-0533">Nickel</keyword>
<dbReference type="PROSITE" id="PS01324">
    <property type="entry name" value="GLYCOSYL_HYDROL_F4"/>
    <property type="match status" value="1"/>
</dbReference>
<feature type="active site" description="Proton donor" evidence="7">
    <location>
        <position position="166"/>
    </location>
</feature>
<dbReference type="Pfam" id="PF11975">
    <property type="entry name" value="Glyco_hydro_4C"/>
    <property type="match status" value="1"/>
</dbReference>
<dbReference type="AlphaFoldDB" id="A0A7X0VHA5"/>
<evidence type="ECO:0000256" key="4">
    <source>
        <dbReference type="ARBA" id="ARBA00023027"/>
    </source>
</evidence>
<evidence type="ECO:0000256" key="6">
    <source>
        <dbReference type="ARBA" id="ARBA00023295"/>
    </source>
</evidence>
<keyword evidence="5 9" id="KW-0464">Manganese</keyword>
<evidence type="ECO:0000256" key="3">
    <source>
        <dbReference type="ARBA" id="ARBA00022801"/>
    </source>
</evidence>
<dbReference type="Pfam" id="PF02056">
    <property type="entry name" value="Glyco_hydro_4"/>
    <property type="match status" value="1"/>
</dbReference>
<dbReference type="GO" id="GO:0046872">
    <property type="term" value="F:metal ion binding"/>
    <property type="evidence" value="ECO:0007669"/>
    <property type="project" value="UniProtKB-KW"/>
</dbReference>
<name>A0A7X0VHA5_9BACL</name>
<gene>
    <name evidence="13" type="ORF">H7C19_17330</name>
</gene>
<dbReference type="GO" id="GO:0016616">
    <property type="term" value="F:oxidoreductase activity, acting on the CH-OH group of donors, NAD or NADP as acceptor"/>
    <property type="evidence" value="ECO:0007669"/>
    <property type="project" value="InterPro"/>
</dbReference>
<evidence type="ECO:0000313" key="13">
    <source>
        <dbReference type="EMBL" id="MBB6672444.1"/>
    </source>
</evidence>
<dbReference type="InterPro" id="IPR019802">
    <property type="entry name" value="GlycHydrolase_4_CS"/>
</dbReference>
<evidence type="ECO:0000256" key="11">
    <source>
        <dbReference type="RuleBase" id="RU361152"/>
    </source>
</evidence>